<reference evidence="1 2" key="1">
    <citation type="submission" date="2015-10" db="EMBL/GenBank/DDBJ databases">
        <title>Transcriptomic analysis of a linuron degrading triple-species bacterial consortium.</title>
        <authorList>
            <person name="Albers P."/>
        </authorList>
    </citation>
    <scope>NUCLEOTIDE SEQUENCE [LARGE SCALE GENOMIC DNA]</scope>
    <source>
        <strain evidence="1 2">WDL6</strain>
    </source>
</reference>
<keyword evidence="2" id="KW-1185">Reference proteome</keyword>
<dbReference type="STRING" id="121290.APY04_0274"/>
<dbReference type="AlphaFoldDB" id="A0A109BNC4"/>
<dbReference type="EMBL" id="LMTR01000015">
    <property type="protein sequence ID" value="KWT71991.1"/>
    <property type="molecule type" value="Genomic_DNA"/>
</dbReference>
<protein>
    <recommendedName>
        <fullName evidence="3">Type VI secretion system (T6SS), amidase effector protein 4</fullName>
    </recommendedName>
</protein>
<dbReference type="Pfam" id="PF14113">
    <property type="entry name" value="Tae4"/>
    <property type="match status" value="1"/>
</dbReference>
<dbReference type="InterPro" id="IPR025562">
    <property type="entry name" value="Tae4"/>
</dbReference>
<proteinExistence type="predicted"/>
<dbReference type="Proteomes" id="UP000059074">
    <property type="component" value="Unassembled WGS sequence"/>
</dbReference>
<dbReference type="RefSeq" id="WP_068459069.1">
    <property type="nucleotide sequence ID" value="NZ_LMTR01000015.1"/>
</dbReference>
<dbReference type="Gene3D" id="3.90.1720.80">
    <property type="match status" value="1"/>
</dbReference>
<dbReference type="OrthoDB" id="1262040at2"/>
<evidence type="ECO:0000313" key="1">
    <source>
        <dbReference type="EMBL" id="KWT71991.1"/>
    </source>
</evidence>
<evidence type="ECO:0008006" key="3">
    <source>
        <dbReference type="Google" id="ProtNLM"/>
    </source>
</evidence>
<organism evidence="1 2">
    <name type="scientific">Hyphomicrobium sulfonivorans</name>
    <dbReference type="NCBI Taxonomy" id="121290"/>
    <lineage>
        <taxon>Bacteria</taxon>
        <taxon>Pseudomonadati</taxon>
        <taxon>Pseudomonadota</taxon>
        <taxon>Alphaproteobacteria</taxon>
        <taxon>Hyphomicrobiales</taxon>
        <taxon>Hyphomicrobiaceae</taxon>
        <taxon>Hyphomicrobium</taxon>
    </lineage>
</organism>
<comment type="caution">
    <text evidence="1">The sequence shown here is derived from an EMBL/GenBank/DDBJ whole genome shotgun (WGS) entry which is preliminary data.</text>
</comment>
<evidence type="ECO:0000313" key="2">
    <source>
        <dbReference type="Proteomes" id="UP000059074"/>
    </source>
</evidence>
<accession>A0A109BNC4</accession>
<gene>
    <name evidence="1" type="ORF">APY04_0274</name>
</gene>
<dbReference type="PATRIC" id="fig|121290.4.peg.2922"/>
<sequence length="181" mass="20144">MVTFIDLWRGHPINESVTAPCVAPQNLTNMEGKQVAMGYPVFANQCAIRVGVALRRAGVTDAQIGGCAACGVHPRSQMHFINATQLANAIARANLPGVGPVERIKGTDAADYYPRIFGRTGIIYIQDYWKRSSDAGRPTGDHIDLWNGYRTSAKWLLEWFSWAGYYSNYANAGEIWFWEVK</sequence>
<name>A0A109BNC4_HYPSL</name>